<gene>
    <name evidence="1" type="ORF">ACHAXA_005876</name>
</gene>
<organism evidence="1 2">
    <name type="scientific">Cyclostephanos tholiformis</name>
    <dbReference type="NCBI Taxonomy" id="382380"/>
    <lineage>
        <taxon>Eukaryota</taxon>
        <taxon>Sar</taxon>
        <taxon>Stramenopiles</taxon>
        <taxon>Ochrophyta</taxon>
        <taxon>Bacillariophyta</taxon>
        <taxon>Coscinodiscophyceae</taxon>
        <taxon>Thalassiosirophycidae</taxon>
        <taxon>Stephanodiscales</taxon>
        <taxon>Stephanodiscaceae</taxon>
        <taxon>Cyclostephanos</taxon>
    </lineage>
</organism>
<dbReference type="Proteomes" id="UP001530377">
    <property type="component" value="Unassembled WGS sequence"/>
</dbReference>
<evidence type="ECO:0000313" key="2">
    <source>
        <dbReference type="Proteomes" id="UP001530377"/>
    </source>
</evidence>
<sequence>MVEARKTTEEIANILRNIVSTRGMFMYLVYYILNIQNTAPVDAENKRLHHDTQGILCLKFMCLAYDSDYIPDSAKADEIHELFDSLVKEEVHNAQRLFESRVRRMQSRKSSMLRAMNRRLSDTEML</sequence>
<comment type="caution">
    <text evidence="1">The sequence shown here is derived from an EMBL/GenBank/DDBJ whole genome shotgun (WGS) entry which is preliminary data.</text>
</comment>
<protein>
    <submittedName>
        <fullName evidence="1">Uncharacterized protein</fullName>
    </submittedName>
</protein>
<dbReference type="AlphaFoldDB" id="A0ABD3SCX9"/>
<accession>A0ABD3SCX9</accession>
<proteinExistence type="predicted"/>
<keyword evidence="2" id="KW-1185">Reference proteome</keyword>
<evidence type="ECO:0000313" key="1">
    <source>
        <dbReference type="EMBL" id="KAL3822243.1"/>
    </source>
</evidence>
<name>A0ABD3SCX9_9STRA</name>
<dbReference type="EMBL" id="JALLPB020000070">
    <property type="protein sequence ID" value="KAL3822243.1"/>
    <property type="molecule type" value="Genomic_DNA"/>
</dbReference>
<reference evidence="1 2" key="1">
    <citation type="submission" date="2024-10" db="EMBL/GenBank/DDBJ databases">
        <title>Updated reference genomes for cyclostephanoid diatoms.</title>
        <authorList>
            <person name="Roberts W.R."/>
            <person name="Alverson A.J."/>
        </authorList>
    </citation>
    <scope>NUCLEOTIDE SEQUENCE [LARGE SCALE GENOMIC DNA]</scope>
    <source>
        <strain evidence="1 2">AJA228-03</strain>
    </source>
</reference>